<gene>
    <name evidence="5" type="ORF">KAR29_12345</name>
</gene>
<evidence type="ECO:0000256" key="3">
    <source>
        <dbReference type="SAM" id="SignalP"/>
    </source>
</evidence>
<name>A0A9Q7A731_9BACT</name>
<feature type="domain" description="YbhG-like alpha-helical hairpin" evidence="4">
    <location>
        <begin position="96"/>
        <end position="218"/>
    </location>
</feature>
<dbReference type="Gene3D" id="1.10.287.470">
    <property type="entry name" value="Helix hairpin bin"/>
    <property type="match status" value="2"/>
</dbReference>
<dbReference type="InterPro" id="IPR006143">
    <property type="entry name" value="RND_pump_MFP"/>
</dbReference>
<dbReference type="GO" id="GO:0015562">
    <property type="term" value="F:efflux transmembrane transporter activity"/>
    <property type="evidence" value="ECO:0007669"/>
    <property type="project" value="TreeGrafter"/>
</dbReference>
<evidence type="ECO:0000256" key="2">
    <source>
        <dbReference type="SAM" id="Coils"/>
    </source>
</evidence>
<feature type="chain" id="PRO_5040424895" evidence="3">
    <location>
        <begin position="26"/>
        <end position="424"/>
    </location>
</feature>
<feature type="signal peptide" evidence="3">
    <location>
        <begin position="1"/>
        <end position="25"/>
    </location>
</feature>
<dbReference type="KEGG" id="aram:KAR29_12345"/>
<evidence type="ECO:0000313" key="5">
    <source>
        <dbReference type="EMBL" id="QTX32085.1"/>
    </source>
</evidence>
<proteinExistence type="inferred from homology"/>
<dbReference type="SUPFAM" id="SSF111369">
    <property type="entry name" value="HlyD-like secretion proteins"/>
    <property type="match status" value="3"/>
</dbReference>
<evidence type="ECO:0000313" key="6">
    <source>
        <dbReference type="Proteomes" id="UP000671879"/>
    </source>
</evidence>
<dbReference type="RefSeq" id="WP_274373293.1">
    <property type="nucleotide sequence ID" value="NZ_CP072943.1"/>
</dbReference>
<dbReference type="InterPro" id="IPR059052">
    <property type="entry name" value="HH_YbhG-like"/>
</dbReference>
<dbReference type="AlphaFoldDB" id="A0A9Q7A731"/>
<dbReference type="PANTHER" id="PTHR30469">
    <property type="entry name" value="MULTIDRUG RESISTANCE PROTEIN MDTA"/>
    <property type="match status" value="1"/>
</dbReference>
<reference evidence="6" key="1">
    <citation type="submission" date="2021-04" db="EMBL/GenBank/DDBJ databases">
        <title>A novel Synergistetes isolate from a pyrite-forming mixed culture.</title>
        <authorList>
            <person name="Bunk B."/>
            <person name="Sproer C."/>
            <person name="Spring S."/>
            <person name="Pester M."/>
        </authorList>
    </citation>
    <scope>NUCLEOTIDE SEQUENCE [LARGE SCALE GENOMIC DNA]</scope>
    <source>
        <strain evidence="6">J.5.4.2-T.3.5.2</strain>
    </source>
</reference>
<feature type="coiled-coil region" evidence="2">
    <location>
        <begin position="131"/>
        <end position="229"/>
    </location>
</feature>
<dbReference type="PANTHER" id="PTHR30469:SF20">
    <property type="entry name" value="EFFLUX RND TRANSPORTER PERIPLASMIC ADAPTOR SUBUNIT"/>
    <property type="match status" value="1"/>
</dbReference>
<sequence>MNVTKRQMIAAAVLAAALGFFLTLGGRETPQETTKAARPVKTVVVGVGEGGTLRTFPARVQANQRVDLAFRVSGPLVELPASKGKPVAEGELLARIDPRDFDIRLANTRSALDNAKAQLSAMRAGARKEDIAVLQAQLSSAKARLAEAQSQFSRYEALYRDGAVSAAEYDRVKSNYEVAKAQVDQAAQDLRKGQSGSRPEDIQAMESTIRGLQSQVDASQAALKDTELRAPFSGVVADRYVDNFQMVRADSPVVTLQDLDAIELVIALPERDLARARAIGKPRIRARFDALEGRTYAVALKEVSTQTDPQTQAYSVSFVMAKPKELLLLPGMTAEILIDLEGGGSDATLFAIPPSALMADGGESQSVWKVDEAALTVHRTAVTAEGYKGESVLVRGLSAGDRIVTAGVNLLSEGDVITLFDESN</sequence>
<keyword evidence="2" id="KW-0175">Coiled coil</keyword>
<protein>
    <submittedName>
        <fullName evidence="5">Efflux RND transporter periplasmic adaptor subunit</fullName>
    </submittedName>
</protein>
<dbReference type="NCBIfam" id="TIGR01730">
    <property type="entry name" value="RND_mfp"/>
    <property type="match status" value="1"/>
</dbReference>
<comment type="similarity">
    <text evidence="1">Belongs to the membrane fusion protein (MFP) (TC 8.A.1) family.</text>
</comment>
<dbReference type="Gene3D" id="2.40.50.100">
    <property type="match status" value="1"/>
</dbReference>
<dbReference type="EMBL" id="CP072943">
    <property type="protein sequence ID" value="QTX32085.1"/>
    <property type="molecule type" value="Genomic_DNA"/>
</dbReference>
<dbReference type="Proteomes" id="UP000671879">
    <property type="component" value="Chromosome"/>
</dbReference>
<keyword evidence="6" id="KW-1185">Reference proteome</keyword>
<dbReference type="Gene3D" id="2.40.420.20">
    <property type="match status" value="1"/>
</dbReference>
<dbReference type="Pfam" id="PF25881">
    <property type="entry name" value="HH_YBHG"/>
    <property type="match status" value="1"/>
</dbReference>
<accession>A0A9Q7A731</accession>
<dbReference type="GO" id="GO:1990281">
    <property type="term" value="C:efflux pump complex"/>
    <property type="evidence" value="ECO:0007669"/>
    <property type="project" value="TreeGrafter"/>
</dbReference>
<keyword evidence="3" id="KW-0732">Signal</keyword>
<dbReference type="Gene3D" id="2.40.30.170">
    <property type="match status" value="1"/>
</dbReference>
<organism evidence="5 6">
    <name type="scientific">Aminithiophilus ramosus</name>
    <dbReference type="NCBI Taxonomy" id="3029084"/>
    <lineage>
        <taxon>Bacteria</taxon>
        <taxon>Thermotogati</taxon>
        <taxon>Synergistota</taxon>
        <taxon>Synergistia</taxon>
        <taxon>Synergistales</taxon>
        <taxon>Aminithiophilaceae</taxon>
        <taxon>Aminithiophilus</taxon>
    </lineage>
</organism>
<evidence type="ECO:0000259" key="4">
    <source>
        <dbReference type="Pfam" id="PF25881"/>
    </source>
</evidence>
<evidence type="ECO:0000256" key="1">
    <source>
        <dbReference type="ARBA" id="ARBA00009477"/>
    </source>
</evidence>